<keyword evidence="2" id="KW-0472">Membrane</keyword>
<proteinExistence type="predicted"/>
<dbReference type="OrthoDB" id="4781at2759"/>
<comment type="caution">
    <text evidence="4">The sequence shown here is derived from an EMBL/GenBank/DDBJ whole genome shotgun (WGS) entry which is preliminary data.</text>
</comment>
<dbReference type="PANTHER" id="PTHR10963:SF62">
    <property type="entry name" value="GLUCAN 1,3-BETA-GLUCOSIDASE"/>
    <property type="match status" value="1"/>
</dbReference>
<evidence type="ECO:0000256" key="1">
    <source>
        <dbReference type="SAM" id="MobiDB-lite"/>
    </source>
</evidence>
<feature type="domain" description="GH16" evidence="3">
    <location>
        <begin position="122"/>
        <end position="450"/>
    </location>
</feature>
<keyword evidence="2" id="KW-0812">Transmembrane</keyword>
<protein>
    <submittedName>
        <fullName evidence="4">Glucan endo-1,3-beta-D-glucosidase</fullName>
    </submittedName>
</protein>
<sequence length="460" mass="51944">MAHSSALEISPHPQALDTLENPVPSRRQPQDPFATPHGSPPVSRPASTTQLQLPPPRRYFHSRRIKKGAVERPWLDRKDPREKWVTIIPLIGIFIGLVITGVLVWDGLRSVVNHEYCPVLIEDFSNGLNSAIWTKEAEVGGFGNGQFEETTITDENVFIKDGALWIRPTVQDANVIMNNKTVTDLLKQKTCSSILWSNCVIHTNLTNGTIVNPVKSGRINTKKGASIKFGRIEVEARLPAGDWMWPAIWMLPVTDTYGPWPQSGEIDIMESRGNNYTYGQGGNNIMSSTLHWGPNPANDGWWRNNVKRAALHTTYAKGFHTFGLEWSEKYIFTYVDNRLLQVMYTLFGKPFWQKGRFPLSDSNGTRLENPWSLTGKSNTPFDQAFYLILNVAIGGTNGWFEDGKSGKPWVDSSPTARYDFWNARSQWQPTWDDGGEMIVKSVKMWQQKGYNGCDSQAKQL</sequence>
<dbReference type="SUPFAM" id="SSF49899">
    <property type="entry name" value="Concanavalin A-like lectins/glucanases"/>
    <property type="match status" value="1"/>
</dbReference>
<dbReference type="PANTHER" id="PTHR10963">
    <property type="entry name" value="GLYCOSYL HYDROLASE-RELATED"/>
    <property type="match status" value="1"/>
</dbReference>
<evidence type="ECO:0000256" key="2">
    <source>
        <dbReference type="SAM" id="Phobius"/>
    </source>
</evidence>
<dbReference type="GO" id="GO:0005975">
    <property type="term" value="P:carbohydrate metabolic process"/>
    <property type="evidence" value="ECO:0007669"/>
    <property type="project" value="InterPro"/>
</dbReference>
<dbReference type="FunFam" id="2.60.120.200:FF:000178">
    <property type="entry name" value="Glycoside hydrolase family 16 protein"/>
    <property type="match status" value="1"/>
</dbReference>
<dbReference type="InterPro" id="IPR000757">
    <property type="entry name" value="Beta-glucanase-like"/>
</dbReference>
<dbReference type="EMBL" id="ML978127">
    <property type="protein sequence ID" value="KAF2098042.1"/>
    <property type="molecule type" value="Genomic_DNA"/>
</dbReference>
<accession>A0A9P4IGG9</accession>
<dbReference type="AlphaFoldDB" id="A0A9P4IGG9"/>
<evidence type="ECO:0000313" key="4">
    <source>
        <dbReference type="EMBL" id="KAF2098042.1"/>
    </source>
</evidence>
<dbReference type="Pfam" id="PF00722">
    <property type="entry name" value="Glyco_hydro_16"/>
    <property type="match status" value="1"/>
</dbReference>
<evidence type="ECO:0000313" key="5">
    <source>
        <dbReference type="Proteomes" id="UP000799772"/>
    </source>
</evidence>
<dbReference type="PROSITE" id="PS51762">
    <property type="entry name" value="GH16_2"/>
    <property type="match status" value="1"/>
</dbReference>
<feature type="transmembrane region" description="Helical" evidence="2">
    <location>
        <begin position="84"/>
        <end position="105"/>
    </location>
</feature>
<feature type="region of interest" description="Disordered" evidence="1">
    <location>
        <begin position="1"/>
        <end position="54"/>
    </location>
</feature>
<organism evidence="4 5">
    <name type="scientific">Rhizodiscina lignyota</name>
    <dbReference type="NCBI Taxonomy" id="1504668"/>
    <lineage>
        <taxon>Eukaryota</taxon>
        <taxon>Fungi</taxon>
        <taxon>Dikarya</taxon>
        <taxon>Ascomycota</taxon>
        <taxon>Pezizomycotina</taxon>
        <taxon>Dothideomycetes</taxon>
        <taxon>Pleosporomycetidae</taxon>
        <taxon>Aulographales</taxon>
        <taxon>Rhizodiscinaceae</taxon>
        <taxon>Rhizodiscina</taxon>
    </lineage>
</organism>
<keyword evidence="2" id="KW-1133">Transmembrane helix</keyword>
<keyword evidence="5" id="KW-1185">Reference proteome</keyword>
<evidence type="ECO:0000259" key="3">
    <source>
        <dbReference type="PROSITE" id="PS51762"/>
    </source>
</evidence>
<reference evidence="4" key="1">
    <citation type="journal article" date="2020" name="Stud. Mycol.">
        <title>101 Dothideomycetes genomes: a test case for predicting lifestyles and emergence of pathogens.</title>
        <authorList>
            <person name="Haridas S."/>
            <person name="Albert R."/>
            <person name="Binder M."/>
            <person name="Bloem J."/>
            <person name="Labutti K."/>
            <person name="Salamov A."/>
            <person name="Andreopoulos B."/>
            <person name="Baker S."/>
            <person name="Barry K."/>
            <person name="Bills G."/>
            <person name="Bluhm B."/>
            <person name="Cannon C."/>
            <person name="Castanera R."/>
            <person name="Culley D."/>
            <person name="Daum C."/>
            <person name="Ezra D."/>
            <person name="Gonzalez J."/>
            <person name="Henrissat B."/>
            <person name="Kuo A."/>
            <person name="Liang C."/>
            <person name="Lipzen A."/>
            <person name="Lutzoni F."/>
            <person name="Magnuson J."/>
            <person name="Mondo S."/>
            <person name="Nolan M."/>
            <person name="Ohm R."/>
            <person name="Pangilinan J."/>
            <person name="Park H.-J."/>
            <person name="Ramirez L."/>
            <person name="Alfaro M."/>
            <person name="Sun H."/>
            <person name="Tritt A."/>
            <person name="Yoshinaga Y."/>
            <person name="Zwiers L.-H."/>
            <person name="Turgeon B."/>
            <person name="Goodwin S."/>
            <person name="Spatafora J."/>
            <person name="Crous P."/>
            <person name="Grigoriev I."/>
        </authorList>
    </citation>
    <scope>NUCLEOTIDE SEQUENCE</scope>
    <source>
        <strain evidence="4">CBS 133067</strain>
    </source>
</reference>
<dbReference type="GO" id="GO:0004553">
    <property type="term" value="F:hydrolase activity, hydrolyzing O-glycosyl compounds"/>
    <property type="evidence" value="ECO:0007669"/>
    <property type="project" value="InterPro"/>
</dbReference>
<dbReference type="Gene3D" id="2.60.120.200">
    <property type="match status" value="1"/>
</dbReference>
<name>A0A9P4IGG9_9PEZI</name>
<gene>
    <name evidence="4" type="ORF">NA57DRAFT_39852</name>
</gene>
<dbReference type="InterPro" id="IPR050546">
    <property type="entry name" value="Glycosyl_Hydrlase_16"/>
</dbReference>
<dbReference type="InterPro" id="IPR013320">
    <property type="entry name" value="ConA-like_dom_sf"/>
</dbReference>
<dbReference type="Proteomes" id="UP000799772">
    <property type="component" value="Unassembled WGS sequence"/>
</dbReference>